<dbReference type="GO" id="GO:0005879">
    <property type="term" value="C:axonemal microtubule"/>
    <property type="evidence" value="ECO:0007669"/>
    <property type="project" value="TreeGrafter"/>
</dbReference>
<dbReference type="AlphaFoldDB" id="A0AAJ6ZWF7"/>
<evidence type="ECO:0000256" key="6">
    <source>
        <dbReference type="ARBA" id="ARBA00023273"/>
    </source>
</evidence>
<dbReference type="GO" id="GO:0030317">
    <property type="term" value="P:flagellated sperm motility"/>
    <property type="evidence" value="ECO:0007669"/>
    <property type="project" value="InterPro"/>
</dbReference>
<dbReference type="InterPro" id="IPR054709">
    <property type="entry name" value="CFAP107"/>
</dbReference>
<dbReference type="Pfam" id="PF22595">
    <property type="entry name" value="CFAP107"/>
    <property type="match status" value="1"/>
</dbReference>
<dbReference type="InterPro" id="IPR037662">
    <property type="entry name" value="CFAP68/107"/>
</dbReference>
<dbReference type="PANTHER" id="PTHR31180:SF2">
    <property type="entry name" value="CILIA- AND FLAGELLA-ASSOCIATED PROTEIN 107"/>
    <property type="match status" value="1"/>
</dbReference>
<evidence type="ECO:0000256" key="5">
    <source>
        <dbReference type="ARBA" id="ARBA00023212"/>
    </source>
</evidence>
<organism evidence="9">
    <name type="scientific">Papilio xuthus</name>
    <name type="common">Asian swallowtail butterfly</name>
    <dbReference type="NCBI Taxonomy" id="66420"/>
    <lineage>
        <taxon>Eukaryota</taxon>
        <taxon>Metazoa</taxon>
        <taxon>Ecdysozoa</taxon>
        <taxon>Arthropoda</taxon>
        <taxon>Hexapoda</taxon>
        <taxon>Insecta</taxon>
        <taxon>Pterygota</taxon>
        <taxon>Neoptera</taxon>
        <taxon>Endopterygota</taxon>
        <taxon>Lepidoptera</taxon>
        <taxon>Glossata</taxon>
        <taxon>Ditrysia</taxon>
        <taxon>Papilionoidea</taxon>
        <taxon>Papilionidae</taxon>
        <taxon>Papilioninae</taxon>
        <taxon>Papilio</taxon>
    </lineage>
</organism>
<keyword evidence="3" id="KW-0282">Flagellum</keyword>
<dbReference type="GeneID" id="106127078"/>
<dbReference type="RefSeq" id="XP_013180495.1">
    <property type="nucleotide sequence ID" value="XM_013325041.1"/>
</dbReference>
<evidence type="ECO:0000256" key="8">
    <source>
        <dbReference type="ARBA" id="ARBA00046435"/>
    </source>
</evidence>
<comment type="subunit">
    <text evidence="8">Microtubule inner protein component of sperm flagellar doublet microtubules.</text>
</comment>
<dbReference type="KEGG" id="pxu:106127078"/>
<evidence type="ECO:0000313" key="9">
    <source>
        <dbReference type="RefSeq" id="XP_013180495.1"/>
    </source>
</evidence>
<evidence type="ECO:0000256" key="4">
    <source>
        <dbReference type="ARBA" id="ARBA00023069"/>
    </source>
</evidence>
<evidence type="ECO:0000256" key="3">
    <source>
        <dbReference type="ARBA" id="ARBA00022846"/>
    </source>
</evidence>
<keyword evidence="4" id="KW-0969">Cilium</keyword>
<reference evidence="9" key="1">
    <citation type="submission" date="2025-08" db="UniProtKB">
        <authorList>
            <consortium name="RefSeq"/>
        </authorList>
    </citation>
    <scope>IDENTIFICATION</scope>
</reference>
<evidence type="ECO:0000256" key="2">
    <source>
        <dbReference type="ARBA" id="ARBA00022490"/>
    </source>
</evidence>
<dbReference type="Proteomes" id="UP000694872">
    <property type="component" value="Unplaced"/>
</dbReference>
<keyword evidence="2" id="KW-0963">Cytoplasm</keyword>
<proteinExistence type="predicted"/>
<comment type="subcellular location">
    <subcellularLocation>
        <location evidence="1">Cytoplasm</location>
        <location evidence="1">Cytoskeleton</location>
        <location evidence="1">Flagellum axoneme</location>
    </subcellularLocation>
</comment>
<evidence type="ECO:0000256" key="1">
    <source>
        <dbReference type="ARBA" id="ARBA00004611"/>
    </source>
</evidence>
<accession>A0AAJ6ZWF7</accession>
<sequence>MATISTRAKSPTRAEAIAKALKPVRDYGPGVLVGNWVEDRTECPKSGTLYFPPKDDIDYDKLKPETRNDDFRLNRLNSVQGNVSTVVRHSSHDKCGNYVTINDLVYNHLPKPLCGPNQRYYRRSAHQYYPQPDLLKCFGNITEWGLKKYMEQEWACSGISDYFSTLYEDTYMPPLPSQYLQGPERKARNSSFTKTFRYKMTKPIEKKK</sequence>
<protein>
    <submittedName>
        <fullName evidence="9">Uncharacterized protein LOC106127078</fullName>
    </submittedName>
</protein>
<dbReference type="PANTHER" id="PTHR31180">
    <property type="entry name" value="CILIA- AND FLAGELLA-ASSOCIATED PROTEIN 107-RELATED"/>
    <property type="match status" value="1"/>
</dbReference>
<comment type="function">
    <text evidence="7">Microtubule inner protein (MIP) part of the dynein-decorated doublet microtubules (DMTs) in cilia axoneme, which is required for motile cilia beating.</text>
</comment>
<evidence type="ECO:0000256" key="7">
    <source>
        <dbReference type="ARBA" id="ARBA00035003"/>
    </source>
</evidence>
<keyword evidence="6" id="KW-0966">Cell projection</keyword>
<name>A0AAJ6ZWF7_PAPXU</name>
<gene>
    <name evidence="9" type="primary">LOC106127078</name>
</gene>
<keyword evidence="5" id="KW-0206">Cytoskeleton</keyword>